<comment type="caution">
    <text evidence="3">The sequence shown here is derived from an EMBL/GenBank/DDBJ whole genome shotgun (WGS) entry which is preliminary data.</text>
</comment>
<dbReference type="EMBL" id="JPWU03000393">
    <property type="protein sequence ID" value="KAG2517217.1"/>
    <property type="molecule type" value="Genomic_DNA"/>
</dbReference>
<evidence type="ECO:0000313" key="5">
    <source>
        <dbReference type="Proteomes" id="UP000285624"/>
    </source>
</evidence>
<dbReference type="Gene3D" id="3.80.10.10">
    <property type="entry name" value="Ribonuclease Inhibitor"/>
    <property type="match status" value="1"/>
</dbReference>
<evidence type="ECO:0000313" key="4">
    <source>
        <dbReference type="EMBL" id="RLN76091.1"/>
    </source>
</evidence>
<dbReference type="Proteomes" id="UP000285624">
    <property type="component" value="Unassembled WGS sequence"/>
</dbReference>
<sequence>MDLKGKIVAVRDLLPFSVKYLNLANTLLHEFPSELLSLPTMTALYLNMNYITAVNSSIGSSKITDLGLSANDLTSFEGDFPNLATL</sequence>
<dbReference type="InterPro" id="IPR032675">
    <property type="entry name" value="LRR_dom_sf"/>
</dbReference>
<dbReference type="EMBL" id="MBDN02000348">
    <property type="protein sequence ID" value="RLN76091.1"/>
    <property type="molecule type" value="Genomic_DNA"/>
</dbReference>
<evidence type="ECO:0000313" key="6">
    <source>
        <dbReference type="Proteomes" id="UP000285883"/>
    </source>
</evidence>
<dbReference type="Proteomes" id="UP000792063">
    <property type="component" value="Unassembled WGS sequence"/>
</dbReference>
<dbReference type="Proteomes" id="UP000785171">
    <property type="component" value="Unassembled WGS sequence"/>
</dbReference>
<dbReference type="Proteomes" id="UP000285883">
    <property type="component" value="Unassembled WGS sequence"/>
</dbReference>
<proteinExistence type="predicted"/>
<dbReference type="AlphaFoldDB" id="A0A3R7JWG8"/>
<evidence type="ECO:0000313" key="1">
    <source>
        <dbReference type="EMBL" id="KAG2513512.1"/>
    </source>
</evidence>
<evidence type="ECO:0000313" key="2">
    <source>
        <dbReference type="EMBL" id="KAG2517217.1"/>
    </source>
</evidence>
<organism evidence="3 6">
    <name type="scientific">Phytophthora kernoviae</name>
    <dbReference type="NCBI Taxonomy" id="325452"/>
    <lineage>
        <taxon>Eukaryota</taxon>
        <taxon>Sar</taxon>
        <taxon>Stramenopiles</taxon>
        <taxon>Oomycota</taxon>
        <taxon>Peronosporomycetes</taxon>
        <taxon>Peronosporales</taxon>
        <taxon>Peronosporaceae</taxon>
        <taxon>Phytophthora</taxon>
    </lineage>
</organism>
<keyword evidence="5" id="KW-1185">Reference proteome</keyword>
<gene>
    <name evidence="3" type="ORF">BBI17_007800</name>
    <name evidence="4" type="ORF">BBO99_00007822</name>
    <name evidence="1" type="ORF">JM16_007939</name>
    <name evidence="2" type="ORF">JM18_007843</name>
</gene>
<reference evidence="5 6" key="2">
    <citation type="submission" date="2018-07" db="EMBL/GenBank/DDBJ databases">
        <title>Genome sequencing of oomycete isolates from Chile give support for New Zealand origin for Phytophthora kernoviae and make available the first Nothophytophthora sp. genome.</title>
        <authorList>
            <person name="Studholme D.J."/>
            <person name="Sanfuentes E."/>
            <person name="Panda P."/>
            <person name="Hill R."/>
            <person name="Sambles C."/>
            <person name="Grant M."/>
            <person name="Williams N.M."/>
            <person name="Mcdougal R.L."/>
        </authorList>
    </citation>
    <scope>NUCLEOTIDE SEQUENCE [LARGE SCALE GENOMIC DNA]</scope>
    <source>
        <strain evidence="3">Chile2</strain>
        <strain evidence="4">Chile4</strain>
    </source>
</reference>
<accession>A0A3R7JWG8</accession>
<reference evidence="1" key="1">
    <citation type="journal article" date="2015" name="Genom Data">
        <title>Genome sequences of six Phytophthora species associated with forests in New Zealand.</title>
        <authorList>
            <person name="Studholme D.J."/>
            <person name="McDougal R.L."/>
            <person name="Sambles C."/>
            <person name="Hansen E."/>
            <person name="Hardy G."/>
            <person name="Grant M."/>
            <person name="Ganley R.J."/>
            <person name="Williams N.M."/>
        </authorList>
    </citation>
    <scope>NUCLEOTIDE SEQUENCE</scope>
    <source>
        <strain evidence="1">NZFS 2646</strain>
        <strain evidence="2">NZFS 3630</strain>
    </source>
</reference>
<protein>
    <submittedName>
        <fullName evidence="3">Uncharacterized protein</fullName>
    </submittedName>
</protein>
<dbReference type="EMBL" id="JPWV03000385">
    <property type="protein sequence ID" value="KAG2513512.1"/>
    <property type="molecule type" value="Genomic_DNA"/>
</dbReference>
<dbReference type="STRING" id="325452.A0A3R7JWG8"/>
<name>A0A3R7JWG8_9STRA</name>
<reference evidence="1" key="3">
    <citation type="submission" date="2020-06" db="EMBL/GenBank/DDBJ databases">
        <authorList>
            <person name="Studholme D.J."/>
        </authorList>
    </citation>
    <scope>NUCLEOTIDE SEQUENCE</scope>
    <source>
        <strain evidence="1">NZFS 2646</strain>
        <strain evidence="2">NZFS 3630</strain>
    </source>
</reference>
<evidence type="ECO:0000313" key="3">
    <source>
        <dbReference type="EMBL" id="RLN26504.1"/>
    </source>
</evidence>
<dbReference type="SUPFAM" id="SSF52058">
    <property type="entry name" value="L domain-like"/>
    <property type="match status" value="1"/>
</dbReference>
<dbReference type="EMBL" id="MAYM02001125">
    <property type="protein sequence ID" value="RLN26504.1"/>
    <property type="molecule type" value="Genomic_DNA"/>
</dbReference>